<dbReference type="SMART" id="SM00228">
    <property type="entry name" value="PDZ"/>
    <property type="match status" value="2"/>
</dbReference>
<accession>A0A847RY73</accession>
<dbReference type="InterPro" id="IPR036034">
    <property type="entry name" value="PDZ_sf"/>
</dbReference>
<dbReference type="EMBL" id="JABAIM010000001">
    <property type="protein sequence ID" value="NLR74671.1"/>
    <property type="molecule type" value="Genomic_DNA"/>
</dbReference>
<evidence type="ECO:0000256" key="5">
    <source>
        <dbReference type="ARBA" id="ARBA00022692"/>
    </source>
</evidence>
<evidence type="ECO:0000256" key="1">
    <source>
        <dbReference type="ARBA" id="ARBA00001947"/>
    </source>
</evidence>
<sequence length="448" mass="48972">MLTLFAFLGLISVLVTIHEFGHYWVARRCGVKVLRFALGFGKPIWLRRFGQDQTEFAICMLPLGGYVRMLDEREAPVEPHEVHRAFNRRPVWMRMLVVLAGPFANFLLAILIYSGMLLVGMADFQPRLGSVFPSTPAAQAGFQSGDRILTMNGTEILSWEDFRLRLFGAALGDERVALEVQTESGARATRVLDFSAGQEKIDVGLVDRLGLIPEFRSTVVGKEPKGAALKAGLKEGDRILSINGQKVLDGGMLIDRIQQTAGRLITLQVQRQGQVLTLQATPDVVQENGQRIGKLGVSLGWDVEATRKQAMVLQLGPWQALQHAMVRTRITASLSLQMLGKMLTGRVGVENLGGPGSVAKVSGEAAAIGWVPYLLTIAFVSIGLGVLNLLPVPMLDGGHFMYYVAELIKGSPVSVRAQEIGQYVGVAVLLMLMSIALYNDVQRLFLHA</sequence>
<dbReference type="InterPro" id="IPR041489">
    <property type="entry name" value="PDZ_6"/>
</dbReference>
<keyword evidence="5 11" id="KW-0812">Transmembrane</keyword>
<keyword evidence="14" id="KW-1185">Reference proteome</keyword>
<keyword evidence="7 11" id="KW-0862">Zinc</keyword>
<dbReference type="EC" id="3.4.24.-" evidence="11"/>
<dbReference type="InterPro" id="IPR001478">
    <property type="entry name" value="PDZ"/>
</dbReference>
<dbReference type="InterPro" id="IPR008915">
    <property type="entry name" value="Peptidase_M50"/>
</dbReference>
<comment type="subcellular location">
    <subcellularLocation>
        <location evidence="2">Membrane</location>
        <topology evidence="2">Multi-pass membrane protein</topology>
    </subcellularLocation>
</comment>
<dbReference type="GO" id="GO:0046872">
    <property type="term" value="F:metal ion binding"/>
    <property type="evidence" value="ECO:0007669"/>
    <property type="project" value="UniProtKB-KW"/>
</dbReference>
<dbReference type="NCBIfam" id="TIGR00054">
    <property type="entry name" value="RIP metalloprotease RseP"/>
    <property type="match status" value="1"/>
</dbReference>
<keyword evidence="8 11" id="KW-1133">Transmembrane helix</keyword>
<keyword evidence="4 13" id="KW-0645">Protease</keyword>
<comment type="similarity">
    <text evidence="3 11">Belongs to the peptidase M50B family.</text>
</comment>
<proteinExistence type="inferred from homology"/>
<keyword evidence="11" id="KW-0479">Metal-binding</keyword>
<feature type="transmembrane region" description="Helical" evidence="11">
    <location>
        <begin position="420"/>
        <end position="438"/>
    </location>
</feature>
<dbReference type="RefSeq" id="WP_168876268.1">
    <property type="nucleotide sequence ID" value="NZ_JABAIM010000001.1"/>
</dbReference>
<reference evidence="13 14" key="1">
    <citation type="submission" date="2020-04" db="EMBL/GenBank/DDBJ databases">
        <title>Draft genome of Leeia sp. IMCC25680.</title>
        <authorList>
            <person name="Song J."/>
            <person name="Cho J.-C."/>
        </authorList>
    </citation>
    <scope>NUCLEOTIDE SEQUENCE [LARGE SCALE GENOMIC DNA]</scope>
    <source>
        <strain evidence="13 14">IMCC25680</strain>
    </source>
</reference>
<evidence type="ECO:0000256" key="7">
    <source>
        <dbReference type="ARBA" id="ARBA00022833"/>
    </source>
</evidence>
<dbReference type="GO" id="GO:0004222">
    <property type="term" value="F:metalloendopeptidase activity"/>
    <property type="evidence" value="ECO:0007669"/>
    <property type="project" value="InterPro"/>
</dbReference>
<evidence type="ECO:0000256" key="6">
    <source>
        <dbReference type="ARBA" id="ARBA00022801"/>
    </source>
</evidence>
<evidence type="ECO:0000256" key="8">
    <source>
        <dbReference type="ARBA" id="ARBA00022989"/>
    </source>
</evidence>
<feature type="domain" description="PDZ" evidence="12">
    <location>
        <begin position="115"/>
        <end position="156"/>
    </location>
</feature>
<protein>
    <recommendedName>
        <fullName evidence="11">Zinc metalloprotease</fullName>
        <ecNumber evidence="11">3.4.24.-</ecNumber>
    </recommendedName>
</protein>
<gene>
    <name evidence="13" type="primary">rseP</name>
    <name evidence="13" type="ORF">HF682_05810</name>
</gene>
<keyword evidence="9 11" id="KW-0482">Metalloprotease</keyword>
<evidence type="ECO:0000256" key="11">
    <source>
        <dbReference type="RuleBase" id="RU362031"/>
    </source>
</evidence>
<evidence type="ECO:0000259" key="12">
    <source>
        <dbReference type="PROSITE" id="PS50106"/>
    </source>
</evidence>
<dbReference type="SUPFAM" id="SSF50156">
    <property type="entry name" value="PDZ domain-like"/>
    <property type="match status" value="2"/>
</dbReference>
<evidence type="ECO:0000313" key="14">
    <source>
        <dbReference type="Proteomes" id="UP000587991"/>
    </source>
</evidence>
<dbReference type="PROSITE" id="PS50106">
    <property type="entry name" value="PDZ"/>
    <property type="match status" value="1"/>
</dbReference>
<feature type="transmembrane region" description="Helical" evidence="11">
    <location>
        <begin position="370"/>
        <end position="390"/>
    </location>
</feature>
<dbReference type="CDD" id="cd06163">
    <property type="entry name" value="S2P-M50_PDZ_RseP-like"/>
    <property type="match status" value="1"/>
</dbReference>
<keyword evidence="6 11" id="KW-0378">Hydrolase</keyword>
<dbReference type="Gene3D" id="2.30.42.10">
    <property type="match status" value="2"/>
</dbReference>
<keyword evidence="10 11" id="KW-0472">Membrane</keyword>
<dbReference type="PANTHER" id="PTHR42837">
    <property type="entry name" value="REGULATOR OF SIGMA-E PROTEASE RSEP"/>
    <property type="match status" value="1"/>
</dbReference>
<dbReference type="Pfam" id="PF02163">
    <property type="entry name" value="Peptidase_M50"/>
    <property type="match status" value="1"/>
</dbReference>
<comment type="cofactor">
    <cofactor evidence="1 11">
        <name>Zn(2+)</name>
        <dbReference type="ChEBI" id="CHEBI:29105"/>
    </cofactor>
</comment>
<dbReference type="PANTHER" id="PTHR42837:SF2">
    <property type="entry name" value="MEMBRANE METALLOPROTEASE ARASP2, CHLOROPLASTIC-RELATED"/>
    <property type="match status" value="1"/>
</dbReference>
<evidence type="ECO:0000256" key="4">
    <source>
        <dbReference type="ARBA" id="ARBA00022670"/>
    </source>
</evidence>
<dbReference type="GO" id="GO:0016020">
    <property type="term" value="C:membrane"/>
    <property type="evidence" value="ECO:0007669"/>
    <property type="project" value="UniProtKB-SubCell"/>
</dbReference>
<evidence type="ECO:0000256" key="10">
    <source>
        <dbReference type="ARBA" id="ARBA00023136"/>
    </source>
</evidence>
<dbReference type="AlphaFoldDB" id="A0A847RY73"/>
<organism evidence="13 14">
    <name type="scientific">Leeia aquatica</name>
    <dbReference type="NCBI Taxonomy" id="2725557"/>
    <lineage>
        <taxon>Bacteria</taxon>
        <taxon>Pseudomonadati</taxon>
        <taxon>Pseudomonadota</taxon>
        <taxon>Betaproteobacteria</taxon>
        <taxon>Neisseriales</taxon>
        <taxon>Leeiaceae</taxon>
        <taxon>Leeia</taxon>
    </lineage>
</organism>
<feature type="transmembrane region" description="Helical" evidence="11">
    <location>
        <begin position="96"/>
        <end position="119"/>
    </location>
</feature>
<comment type="caution">
    <text evidence="13">The sequence shown here is derived from an EMBL/GenBank/DDBJ whole genome shotgun (WGS) entry which is preliminary data.</text>
</comment>
<dbReference type="Proteomes" id="UP000587991">
    <property type="component" value="Unassembled WGS sequence"/>
</dbReference>
<evidence type="ECO:0000256" key="3">
    <source>
        <dbReference type="ARBA" id="ARBA00007931"/>
    </source>
</evidence>
<dbReference type="GO" id="GO:0006508">
    <property type="term" value="P:proteolysis"/>
    <property type="evidence" value="ECO:0007669"/>
    <property type="project" value="UniProtKB-KW"/>
</dbReference>
<evidence type="ECO:0000256" key="9">
    <source>
        <dbReference type="ARBA" id="ARBA00023049"/>
    </source>
</evidence>
<name>A0A847RY73_9NEIS</name>
<dbReference type="Pfam" id="PF17820">
    <property type="entry name" value="PDZ_6"/>
    <property type="match status" value="1"/>
</dbReference>
<evidence type="ECO:0000256" key="2">
    <source>
        <dbReference type="ARBA" id="ARBA00004141"/>
    </source>
</evidence>
<dbReference type="CDD" id="cd23081">
    <property type="entry name" value="cpPDZ_EcRseP-like"/>
    <property type="match status" value="1"/>
</dbReference>
<evidence type="ECO:0000313" key="13">
    <source>
        <dbReference type="EMBL" id="NLR74671.1"/>
    </source>
</evidence>
<dbReference type="InterPro" id="IPR004387">
    <property type="entry name" value="Pept_M50_Zn"/>
</dbReference>